<organism evidence="10 11">
    <name type="scientific">Saprolegnia diclina (strain VS20)</name>
    <dbReference type="NCBI Taxonomy" id="1156394"/>
    <lineage>
        <taxon>Eukaryota</taxon>
        <taxon>Sar</taxon>
        <taxon>Stramenopiles</taxon>
        <taxon>Oomycota</taxon>
        <taxon>Saprolegniomycetes</taxon>
        <taxon>Saprolegniales</taxon>
        <taxon>Saprolegniaceae</taxon>
        <taxon>Saprolegnia</taxon>
    </lineage>
</organism>
<dbReference type="Gene3D" id="3.40.640.10">
    <property type="entry name" value="Type I PLP-dependent aspartate aminotransferase-like (Major domain)"/>
    <property type="match status" value="1"/>
</dbReference>
<evidence type="ECO:0000256" key="4">
    <source>
        <dbReference type="ARBA" id="ARBA00022576"/>
    </source>
</evidence>
<dbReference type="Gene3D" id="3.90.1150.10">
    <property type="entry name" value="Aspartate Aminotransferase, domain 1"/>
    <property type="match status" value="1"/>
</dbReference>
<evidence type="ECO:0000256" key="8">
    <source>
        <dbReference type="ARBA" id="ARBA00031787"/>
    </source>
</evidence>
<gene>
    <name evidence="10" type="ORF">SDRG_14658</name>
</gene>
<reference evidence="10 11" key="1">
    <citation type="submission" date="2012-04" db="EMBL/GenBank/DDBJ databases">
        <title>The Genome Sequence of Saprolegnia declina VS20.</title>
        <authorList>
            <consortium name="The Broad Institute Genome Sequencing Platform"/>
            <person name="Russ C."/>
            <person name="Nusbaum C."/>
            <person name="Tyler B."/>
            <person name="van West P."/>
            <person name="Dieguez-Uribeondo J."/>
            <person name="de Bruijn I."/>
            <person name="Tripathy S."/>
            <person name="Jiang R."/>
            <person name="Young S.K."/>
            <person name="Zeng Q."/>
            <person name="Gargeya S."/>
            <person name="Fitzgerald M."/>
            <person name="Haas B."/>
            <person name="Abouelleil A."/>
            <person name="Alvarado L."/>
            <person name="Arachchi H.M."/>
            <person name="Berlin A."/>
            <person name="Chapman S.B."/>
            <person name="Goldberg J."/>
            <person name="Griggs A."/>
            <person name="Gujja S."/>
            <person name="Hansen M."/>
            <person name="Howarth C."/>
            <person name="Imamovic A."/>
            <person name="Larimer J."/>
            <person name="McCowen C."/>
            <person name="Montmayeur A."/>
            <person name="Murphy C."/>
            <person name="Neiman D."/>
            <person name="Pearson M."/>
            <person name="Priest M."/>
            <person name="Roberts A."/>
            <person name="Saif S."/>
            <person name="Shea T."/>
            <person name="Sisk P."/>
            <person name="Sykes S."/>
            <person name="Wortman J."/>
            <person name="Nusbaum C."/>
            <person name="Birren B."/>
        </authorList>
    </citation>
    <scope>NUCLEOTIDE SEQUENCE [LARGE SCALE GENOMIC DNA]</scope>
    <source>
        <strain evidence="10 11">VS20</strain>
    </source>
</reference>
<dbReference type="RefSeq" id="XP_008619026.1">
    <property type="nucleotide sequence ID" value="XM_008620804.1"/>
</dbReference>
<evidence type="ECO:0000313" key="11">
    <source>
        <dbReference type="Proteomes" id="UP000030762"/>
    </source>
</evidence>
<comment type="cofactor">
    <cofactor evidence="1">
        <name>pyridoxal 5'-phosphate</name>
        <dbReference type="ChEBI" id="CHEBI:597326"/>
    </cofactor>
</comment>
<evidence type="ECO:0000256" key="2">
    <source>
        <dbReference type="ARBA" id="ARBA00008954"/>
    </source>
</evidence>
<dbReference type="GO" id="GO:0030170">
    <property type="term" value="F:pyridoxal phosphate binding"/>
    <property type="evidence" value="ECO:0007669"/>
    <property type="project" value="InterPro"/>
</dbReference>
<dbReference type="NCBIfam" id="TIGR00699">
    <property type="entry name" value="GABAtrns_euk"/>
    <property type="match status" value="1"/>
</dbReference>
<dbReference type="FunFam" id="3.40.640.10:FF:000029">
    <property type="entry name" value="4-aminobutyrate aminotransferase, mitochondrial"/>
    <property type="match status" value="1"/>
</dbReference>
<dbReference type="InterPro" id="IPR004631">
    <property type="entry name" value="4NH2But_aminotransferase_euk"/>
</dbReference>
<dbReference type="Pfam" id="PF00202">
    <property type="entry name" value="Aminotran_3"/>
    <property type="match status" value="1"/>
</dbReference>
<dbReference type="GO" id="GO:0005739">
    <property type="term" value="C:mitochondrion"/>
    <property type="evidence" value="ECO:0007669"/>
    <property type="project" value="TreeGrafter"/>
</dbReference>
<dbReference type="InterPro" id="IPR015424">
    <property type="entry name" value="PyrdxlP-dep_Trfase"/>
</dbReference>
<dbReference type="EC" id="2.6.1.19" evidence="3"/>
<evidence type="ECO:0000256" key="3">
    <source>
        <dbReference type="ARBA" id="ARBA00012912"/>
    </source>
</evidence>
<evidence type="ECO:0000256" key="5">
    <source>
        <dbReference type="ARBA" id="ARBA00022679"/>
    </source>
</evidence>
<dbReference type="STRING" id="1156394.T0PZC8"/>
<protein>
    <recommendedName>
        <fullName evidence="3">4-aminobutyrate--2-oxoglutarate transaminase</fullName>
        <ecNumber evidence="3">2.6.1.19</ecNumber>
    </recommendedName>
    <alternativeName>
        <fullName evidence="8">GABA aminotransferase</fullName>
    </alternativeName>
    <alternativeName>
        <fullName evidence="7">Gamma-amino-N-butyrate transaminase</fullName>
    </alternativeName>
</protein>
<dbReference type="OMA" id="GLMCAFD"/>
<dbReference type="CDD" id="cd00610">
    <property type="entry name" value="OAT_like"/>
    <property type="match status" value="1"/>
</dbReference>
<evidence type="ECO:0000256" key="9">
    <source>
        <dbReference type="RuleBase" id="RU003560"/>
    </source>
</evidence>
<dbReference type="InterPro" id="IPR005814">
    <property type="entry name" value="Aminotrans_3"/>
</dbReference>
<name>T0PZC8_SAPDV</name>
<dbReference type="InterPro" id="IPR015422">
    <property type="entry name" value="PyrdxlP-dep_Trfase_small"/>
</dbReference>
<dbReference type="VEuPathDB" id="FungiDB:SDRG_14658"/>
<dbReference type="GeneID" id="19955385"/>
<sequence length="501" mass="54485">MMRMMMVSNGRQTMRTVRGFASLALPALPSTPTPAFPGEAASAHMATSYPGPRSIALGREMQSMQQAAAVQFFVDYTASKGNYIVDVDGNRYLDVYAQIASLPIGYNHPRIHAAIQDPKNLAILSQRPCLGILPPADWANMLETTLAKMQPPGLSEIATLMCGSCANENAFKAVFIWYQTKARGGPPTELDLQSSMRNAAPGSPALSILSFAGGFHGRLLGCLSATHSKAIHKVDIPAMDWPVAPFPKLTYPLADHADANAQEEAKCLDYVDALLTQHNVKKTASSEVAGMIVEPIQAEGGDNHASPAFFRQLREIAARHGVAFIVDEVQTGGGSTGKFWAHEHWALARPPDVVTFSKKMQTGGYYAKPEFRPQETYRIFNTWMGDPAKMLQLQAFVDAVDEDHLLENTRIAGEYLQNGLHQLAAQYPSVLSNVRGVGTYVAVDFASPAQRDLAVTRLRGVGLQSGGCGDRSLRFRPALVFQPQHAREALELIDHVCNGLK</sequence>
<dbReference type="InterPro" id="IPR049704">
    <property type="entry name" value="Aminotrans_3_PPA_site"/>
</dbReference>
<accession>T0PZC8</accession>
<comment type="similarity">
    <text evidence="2 9">Belongs to the class-III pyridoxal-phosphate-dependent aminotransferase family.</text>
</comment>
<keyword evidence="5 10" id="KW-0808">Transferase</keyword>
<keyword evidence="11" id="KW-1185">Reference proteome</keyword>
<dbReference type="InterPro" id="IPR015421">
    <property type="entry name" value="PyrdxlP-dep_Trfase_major"/>
</dbReference>
<dbReference type="OrthoDB" id="5419315at2759"/>
<dbReference type="SUPFAM" id="SSF53383">
    <property type="entry name" value="PLP-dependent transferases"/>
    <property type="match status" value="1"/>
</dbReference>
<dbReference type="Proteomes" id="UP000030762">
    <property type="component" value="Unassembled WGS sequence"/>
</dbReference>
<dbReference type="PANTHER" id="PTHR43206">
    <property type="entry name" value="AMINOTRANSFERASE"/>
    <property type="match status" value="1"/>
</dbReference>
<dbReference type="PROSITE" id="PS00600">
    <property type="entry name" value="AA_TRANSFER_CLASS_3"/>
    <property type="match status" value="1"/>
</dbReference>
<dbReference type="EMBL" id="JH767206">
    <property type="protein sequence ID" value="EQC27606.1"/>
    <property type="molecule type" value="Genomic_DNA"/>
</dbReference>
<proteinExistence type="inferred from homology"/>
<dbReference type="AlphaFoldDB" id="T0PZC8"/>
<dbReference type="GO" id="GO:0009450">
    <property type="term" value="P:gamma-aminobutyric acid catabolic process"/>
    <property type="evidence" value="ECO:0007669"/>
    <property type="project" value="TreeGrafter"/>
</dbReference>
<dbReference type="PANTHER" id="PTHR43206:SF1">
    <property type="entry name" value="4-AMINOBUTYRATE AMINOTRANSFERASE, MITOCHONDRIAL"/>
    <property type="match status" value="1"/>
</dbReference>
<dbReference type="InParanoid" id="T0PZC8"/>
<evidence type="ECO:0000313" key="10">
    <source>
        <dbReference type="EMBL" id="EQC27606.1"/>
    </source>
</evidence>
<dbReference type="GO" id="GO:0034386">
    <property type="term" value="F:4-aminobutyrate:2-oxoglutarate transaminase activity"/>
    <property type="evidence" value="ECO:0007669"/>
    <property type="project" value="UniProtKB-EC"/>
</dbReference>
<dbReference type="eggNOG" id="KOG1405">
    <property type="taxonomic scope" value="Eukaryota"/>
</dbReference>
<evidence type="ECO:0000256" key="1">
    <source>
        <dbReference type="ARBA" id="ARBA00001933"/>
    </source>
</evidence>
<evidence type="ECO:0000256" key="7">
    <source>
        <dbReference type="ARBA" id="ARBA00030204"/>
    </source>
</evidence>
<keyword evidence="4 10" id="KW-0032">Aminotransferase</keyword>
<keyword evidence="6 9" id="KW-0663">Pyridoxal phosphate</keyword>
<dbReference type="PIRSF" id="PIRSF000521">
    <property type="entry name" value="Transaminase_4ab_Lys_Orn"/>
    <property type="match status" value="1"/>
</dbReference>
<evidence type="ECO:0000256" key="6">
    <source>
        <dbReference type="ARBA" id="ARBA00022898"/>
    </source>
</evidence>